<evidence type="ECO:0000313" key="2">
    <source>
        <dbReference type="Proteomes" id="UP000076408"/>
    </source>
</evidence>
<dbReference type="PANTHER" id="PTHR21112">
    <property type="entry name" value="CHEMOSENSORY PROTEIN A 29A-RELATED"/>
    <property type="match status" value="1"/>
</dbReference>
<dbReference type="VEuPathDB" id="VectorBase:ASTEI20_035073"/>
<dbReference type="RefSeq" id="XP_035894769.1">
    <property type="nucleotide sequence ID" value="XM_036038876.1"/>
</dbReference>
<dbReference type="GeneID" id="118504435"/>
<accession>A0A182XW85</accession>
<dbReference type="AlphaFoldDB" id="A0A182XW85"/>
<reference evidence="1" key="2">
    <citation type="submission" date="2020-05" db="UniProtKB">
        <authorList>
            <consortium name="EnsemblMetazoa"/>
        </authorList>
    </citation>
    <scope>IDENTIFICATION</scope>
    <source>
        <strain evidence="1">Indian</strain>
    </source>
</reference>
<dbReference type="EnsemblMetazoa" id="ASTEI00471-RA">
    <property type="protein sequence ID" value="ASTEI00471-PA"/>
    <property type="gene ID" value="ASTEI00471"/>
</dbReference>
<dbReference type="Pfam" id="PF06477">
    <property type="entry name" value="DUF1091"/>
    <property type="match status" value="1"/>
</dbReference>
<dbReference type="OrthoDB" id="7925769at2759"/>
<dbReference type="PANTHER" id="PTHR21112:SF0">
    <property type="entry name" value="CHEMOSENSORY PROTEIN A 29A-RELATED"/>
    <property type="match status" value="1"/>
</dbReference>
<reference evidence="2" key="1">
    <citation type="journal article" date="2014" name="Genome Biol.">
        <title>Genome analysis of a major urban malaria vector mosquito, Anopheles stephensi.</title>
        <authorList>
            <person name="Jiang X."/>
            <person name="Peery A."/>
            <person name="Hall A.B."/>
            <person name="Sharma A."/>
            <person name="Chen X.G."/>
            <person name="Waterhouse R.M."/>
            <person name="Komissarov A."/>
            <person name="Riehle M.M."/>
            <person name="Shouche Y."/>
            <person name="Sharakhova M.V."/>
            <person name="Lawson D."/>
            <person name="Pakpour N."/>
            <person name="Arensburger P."/>
            <person name="Davidson V.L."/>
            <person name="Eiglmeier K."/>
            <person name="Emrich S."/>
            <person name="George P."/>
            <person name="Kennedy R.C."/>
            <person name="Mane S.P."/>
            <person name="Maslen G."/>
            <person name="Oringanje C."/>
            <person name="Qi Y."/>
            <person name="Settlage R."/>
            <person name="Tojo M."/>
            <person name="Tubio J.M."/>
            <person name="Unger M.F."/>
            <person name="Wang B."/>
            <person name="Vernick K.D."/>
            <person name="Ribeiro J.M."/>
            <person name="James A.A."/>
            <person name="Michel K."/>
            <person name="Riehle M.A."/>
            <person name="Luckhart S."/>
            <person name="Sharakhov I.V."/>
            <person name="Tu Z."/>
        </authorList>
    </citation>
    <scope>NUCLEOTIDE SEQUENCE [LARGE SCALE GENOMIC DNA]</scope>
    <source>
        <strain evidence="2">Indian</strain>
    </source>
</reference>
<evidence type="ECO:0000313" key="1">
    <source>
        <dbReference type="EnsemblMetazoa" id="ASTEI00471-PA"/>
    </source>
</evidence>
<dbReference type="STRING" id="30069.A0A182XW85"/>
<name>A0A182XW85_ANOST</name>
<organism evidence="1 2">
    <name type="scientific">Anopheles stephensi</name>
    <name type="common">Indo-Pakistan malaria mosquito</name>
    <dbReference type="NCBI Taxonomy" id="30069"/>
    <lineage>
        <taxon>Eukaryota</taxon>
        <taxon>Metazoa</taxon>
        <taxon>Ecdysozoa</taxon>
        <taxon>Arthropoda</taxon>
        <taxon>Hexapoda</taxon>
        <taxon>Insecta</taxon>
        <taxon>Pterygota</taxon>
        <taxon>Neoptera</taxon>
        <taxon>Endopterygota</taxon>
        <taxon>Diptera</taxon>
        <taxon>Nematocera</taxon>
        <taxon>Culicoidea</taxon>
        <taxon>Culicidae</taxon>
        <taxon>Anophelinae</taxon>
        <taxon>Anopheles</taxon>
    </lineage>
</organism>
<proteinExistence type="predicted"/>
<protein>
    <submittedName>
        <fullName evidence="1">Uncharacterized protein</fullName>
    </submittedName>
</protein>
<dbReference type="KEGG" id="aste:118504435"/>
<sequence>MPDLPMVAFHTIRSSILLMLVIFVAQLCSGPVTVMYERVEQLEGFDVVDARNVRIRKFNRTVTVLNGTFDLLREVDDDYSFTIELAYSTLGNNQFIRSPFRVPLQKMCKFLNTTYRDYRDFYRNMTNFPDAGVCPVEAKQYYVKNKVLDAKIFNDYFQAGLWKITLLLYEKSNFDLSIVVVELHFQVSREGMF</sequence>
<dbReference type="VEuPathDB" id="VectorBase:ASTEI00471"/>
<dbReference type="VEuPathDB" id="VectorBase:ASTE010669"/>
<keyword evidence="2" id="KW-1185">Reference proteome</keyword>
<dbReference type="Proteomes" id="UP000076408">
    <property type="component" value="Unassembled WGS sequence"/>
</dbReference>
<dbReference type="OMA" id="LFNTQDW"/>
<dbReference type="InterPro" id="IPR010512">
    <property type="entry name" value="DUF1091"/>
</dbReference>